<reference evidence="2" key="2">
    <citation type="submission" date="2021-08" db="EMBL/GenBank/DDBJ databases">
        <authorList>
            <person name="Tani A."/>
            <person name="Ola A."/>
            <person name="Ogura Y."/>
            <person name="Katsura K."/>
            <person name="Hayashi T."/>
        </authorList>
    </citation>
    <scope>NUCLEOTIDE SEQUENCE</scope>
    <source>
        <strain evidence="2">KCTC 52305</strain>
    </source>
</reference>
<evidence type="ECO:0000313" key="2">
    <source>
        <dbReference type="EMBL" id="GJD52524.1"/>
    </source>
</evidence>
<dbReference type="NCBIfam" id="NF033577">
    <property type="entry name" value="transpos_IS481"/>
    <property type="match status" value="1"/>
</dbReference>
<sequence length="335" mass="38171">MLAIHPNARTTPAVRAEIARSREPSGVLARRYGVSSETIRKWRKRGPDDCRDRSARPHTLPWKASEEERAIVRALRRATGFPLDDLTFIVCHFLPHLNRDAVYRILKAEDLNRLLPANQSRKPHGEFKEYDIGFLHRDVKHLPNLRDKDGSTRKRYLYVAIDRASRFVHLAVKDDETTASAVTFLDEAVAALSFRVTHLLTDRGSCFTADAFEAACRRYEIEHRKTRPYTPKTNGMVERFNGRVQREVLGITIYSHQDLEILLAGFNVAYNGRRQRALKGLSPEMVLRQRLKDKPALARATAKQADPAALERALKVVADVKEVSQPDMQVRSSPC</sequence>
<dbReference type="PANTHER" id="PTHR35004">
    <property type="entry name" value="TRANSPOSASE RV3428C-RELATED"/>
    <property type="match status" value="1"/>
</dbReference>
<proteinExistence type="predicted"/>
<dbReference type="InterPro" id="IPR047656">
    <property type="entry name" value="IS481-like_transpos"/>
</dbReference>
<dbReference type="Pfam" id="PF00665">
    <property type="entry name" value="rve"/>
    <property type="match status" value="1"/>
</dbReference>
<dbReference type="InterPro" id="IPR012337">
    <property type="entry name" value="RNaseH-like_sf"/>
</dbReference>
<dbReference type="InterPro" id="IPR036397">
    <property type="entry name" value="RNaseH_sf"/>
</dbReference>
<dbReference type="EMBL" id="BPQH01000020">
    <property type="protein sequence ID" value="GJD52524.1"/>
    <property type="molecule type" value="Genomic_DNA"/>
</dbReference>
<name>A0ABQ4R5V2_9HYPH</name>
<dbReference type="InterPro" id="IPR001584">
    <property type="entry name" value="Integrase_cat-core"/>
</dbReference>
<dbReference type="PROSITE" id="PS50994">
    <property type="entry name" value="INTEGRASE"/>
    <property type="match status" value="1"/>
</dbReference>
<dbReference type="Proteomes" id="UP001055167">
    <property type="component" value="Unassembled WGS sequence"/>
</dbReference>
<protein>
    <submittedName>
        <fullName evidence="2">IS481 family transposase ISBxe4</fullName>
    </submittedName>
</protein>
<evidence type="ECO:0000259" key="1">
    <source>
        <dbReference type="PROSITE" id="PS50994"/>
    </source>
</evidence>
<reference evidence="2" key="1">
    <citation type="journal article" date="2021" name="Front. Microbiol.">
        <title>Comprehensive Comparative Genomics and Phenotyping of Methylobacterium Species.</title>
        <authorList>
            <person name="Alessa O."/>
            <person name="Ogura Y."/>
            <person name="Fujitani Y."/>
            <person name="Takami H."/>
            <person name="Hayashi T."/>
            <person name="Sahin N."/>
            <person name="Tani A."/>
        </authorList>
    </citation>
    <scope>NUCLEOTIDE SEQUENCE</scope>
    <source>
        <strain evidence="2">KCTC 52305</strain>
    </source>
</reference>
<comment type="caution">
    <text evidence="2">The sequence shown here is derived from an EMBL/GenBank/DDBJ whole genome shotgun (WGS) entry which is preliminary data.</text>
</comment>
<keyword evidence="3" id="KW-1185">Reference proteome</keyword>
<dbReference type="SUPFAM" id="SSF53098">
    <property type="entry name" value="Ribonuclease H-like"/>
    <property type="match status" value="1"/>
</dbReference>
<dbReference type="Gene3D" id="3.30.420.10">
    <property type="entry name" value="Ribonuclease H-like superfamily/Ribonuclease H"/>
    <property type="match status" value="1"/>
</dbReference>
<accession>A0ABQ4R5V2</accession>
<feature type="domain" description="Integrase catalytic" evidence="1">
    <location>
        <begin position="119"/>
        <end position="291"/>
    </location>
</feature>
<organism evidence="2 3">
    <name type="scientific">Methylobacterium crusticola</name>
    <dbReference type="NCBI Taxonomy" id="1697972"/>
    <lineage>
        <taxon>Bacteria</taxon>
        <taxon>Pseudomonadati</taxon>
        <taxon>Pseudomonadota</taxon>
        <taxon>Alphaproteobacteria</taxon>
        <taxon>Hyphomicrobiales</taxon>
        <taxon>Methylobacteriaceae</taxon>
        <taxon>Methylobacterium</taxon>
    </lineage>
</organism>
<dbReference type="PANTHER" id="PTHR35004:SF7">
    <property type="entry name" value="INTEGRASE PROTEIN"/>
    <property type="match status" value="1"/>
</dbReference>
<dbReference type="RefSeq" id="WP_238313982.1">
    <property type="nucleotide sequence ID" value="NZ_BPQH01000020.1"/>
</dbReference>
<evidence type="ECO:0000313" key="3">
    <source>
        <dbReference type="Proteomes" id="UP001055167"/>
    </source>
</evidence>
<gene>
    <name evidence="2" type="ORF">OPKNFCMD_5290</name>
</gene>